<dbReference type="EMBL" id="MGAL01000025">
    <property type="protein sequence ID" value="OGK47928.1"/>
    <property type="molecule type" value="Genomic_DNA"/>
</dbReference>
<dbReference type="SUPFAM" id="SSF52540">
    <property type="entry name" value="P-loop containing nucleoside triphosphate hydrolases"/>
    <property type="match status" value="1"/>
</dbReference>
<protein>
    <recommendedName>
        <fullName evidence="5">ABC transporter domain-containing protein</fullName>
    </recommendedName>
</protein>
<name>A0A1F7IX38_9BACT</name>
<evidence type="ECO:0000256" key="1">
    <source>
        <dbReference type="ARBA" id="ARBA00005417"/>
    </source>
</evidence>
<dbReference type="PROSITE" id="PS50893">
    <property type="entry name" value="ABC_TRANSPORTER_2"/>
    <property type="match status" value="1"/>
</dbReference>
<comment type="caution">
    <text evidence="6">The sequence shown here is derived from an EMBL/GenBank/DDBJ whole genome shotgun (WGS) entry which is preliminary data.</text>
</comment>
<evidence type="ECO:0000256" key="4">
    <source>
        <dbReference type="ARBA" id="ARBA00022840"/>
    </source>
</evidence>
<evidence type="ECO:0000256" key="3">
    <source>
        <dbReference type="ARBA" id="ARBA00022741"/>
    </source>
</evidence>
<dbReference type="InterPro" id="IPR003593">
    <property type="entry name" value="AAA+_ATPase"/>
</dbReference>
<dbReference type="PANTHER" id="PTHR42711">
    <property type="entry name" value="ABC TRANSPORTER ATP-BINDING PROTEIN"/>
    <property type="match status" value="1"/>
</dbReference>
<dbReference type="Gene3D" id="3.40.50.300">
    <property type="entry name" value="P-loop containing nucleotide triphosphate hydrolases"/>
    <property type="match status" value="1"/>
</dbReference>
<evidence type="ECO:0000259" key="5">
    <source>
        <dbReference type="PROSITE" id="PS50893"/>
    </source>
</evidence>
<evidence type="ECO:0000313" key="7">
    <source>
        <dbReference type="Proteomes" id="UP000177141"/>
    </source>
</evidence>
<keyword evidence="3" id="KW-0547">Nucleotide-binding</keyword>
<reference evidence="6 7" key="1">
    <citation type="journal article" date="2016" name="Nat. Commun.">
        <title>Thousands of microbial genomes shed light on interconnected biogeochemical processes in an aquifer system.</title>
        <authorList>
            <person name="Anantharaman K."/>
            <person name="Brown C.T."/>
            <person name="Hug L.A."/>
            <person name="Sharon I."/>
            <person name="Castelle C.J."/>
            <person name="Probst A.J."/>
            <person name="Thomas B.C."/>
            <person name="Singh A."/>
            <person name="Wilkins M.J."/>
            <person name="Karaoz U."/>
            <person name="Brodie E.L."/>
            <person name="Williams K.H."/>
            <person name="Hubbard S.S."/>
            <person name="Banfield J.F."/>
        </authorList>
    </citation>
    <scope>NUCLEOTIDE SEQUENCE [LARGE SCALE GENOMIC DNA]</scope>
</reference>
<dbReference type="PANTHER" id="PTHR42711:SF5">
    <property type="entry name" value="ABC TRANSPORTER ATP-BINDING PROTEIN NATA"/>
    <property type="match status" value="1"/>
</dbReference>
<keyword evidence="2" id="KW-0813">Transport</keyword>
<dbReference type="SMART" id="SM00382">
    <property type="entry name" value="AAA"/>
    <property type="match status" value="1"/>
</dbReference>
<dbReference type="AlphaFoldDB" id="A0A1F7IX38"/>
<evidence type="ECO:0000256" key="2">
    <source>
        <dbReference type="ARBA" id="ARBA00022448"/>
    </source>
</evidence>
<dbReference type="GO" id="GO:0016887">
    <property type="term" value="F:ATP hydrolysis activity"/>
    <property type="evidence" value="ECO:0007669"/>
    <property type="project" value="InterPro"/>
</dbReference>
<dbReference type="PROSITE" id="PS00211">
    <property type="entry name" value="ABC_TRANSPORTER_1"/>
    <property type="match status" value="1"/>
</dbReference>
<feature type="domain" description="ABC transporter" evidence="5">
    <location>
        <begin position="4"/>
        <end position="233"/>
    </location>
</feature>
<dbReference type="InterPro" id="IPR050763">
    <property type="entry name" value="ABC_transporter_ATP-binding"/>
</dbReference>
<evidence type="ECO:0000313" key="6">
    <source>
        <dbReference type="EMBL" id="OGK47928.1"/>
    </source>
</evidence>
<dbReference type="Proteomes" id="UP000177141">
    <property type="component" value="Unassembled WGS sequence"/>
</dbReference>
<keyword evidence="4" id="KW-0067">ATP-binding</keyword>
<sequence>MNVLEVKNLTKKFGKFVAVDNISFSLKEGEILGLLGPNGAGKTTTIQMLLGVLTPTKGTILYFGKELNENREEILEKINFSSTYTNLPWNLTVKENLTFISYLYDIKERSDRIQNVIDNFRLKEILDQPLRELSSGQITRINLAKAFINDPSILLLDEPTASLDPEIAKFIRDFILKQRDEKKTSIVFTSHNMTEVEEVCDRILFINNGKIVANDTPDNLMKTIDETTVNLVIDKNNEKPLLEYTKHRNWKINYEDRRYSIYLKEKEIAELLTFLSSKNIPFHEISIDKPGLEDYFLSIASKNKFREA</sequence>
<dbReference type="GO" id="GO:0005524">
    <property type="term" value="F:ATP binding"/>
    <property type="evidence" value="ECO:0007669"/>
    <property type="project" value="UniProtKB-KW"/>
</dbReference>
<accession>A0A1F7IX38</accession>
<dbReference type="InterPro" id="IPR017871">
    <property type="entry name" value="ABC_transporter-like_CS"/>
</dbReference>
<gene>
    <name evidence="6" type="ORF">A3A93_05055</name>
</gene>
<dbReference type="CDD" id="cd03230">
    <property type="entry name" value="ABC_DR_subfamily_A"/>
    <property type="match status" value="1"/>
</dbReference>
<dbReference type="STRING" id="1802061.A3A93_05055"/>
<dbReference type="InterPro" id="IPR003439">
    <property type="entry name" value="ABC_transporter-like_ATP-bd"/>
</dbReference>
<dbReference type="InterPro" id="IPR027417">
    <property type="entry name" value="P-loop_NTPase"/>
</dbReference>
<proteinExistence type="inferred from homology"/>
<dbReference type="Pfam" id="PF00005">
    <property type="entry name" value="ABC_tran"/>
    <property type="match status" value="1"/>
</dbReference>
<comment type="similarity">
    <text evidence="1">Belongs to the ABC transporter superfamily.</text>
</comment>
<organism evidence="6 7">
    <name type="scientific">Candidatus Roizmanbacteria bacterium RIFCSPLOWO2_01_FULL_38_12</name>
    <dbReference type="NCBI Taxonomy" id="1802061"/>
    <lineage>
        <taxon>Bacteria</taxon>
        <taxon>Candidatus Roizmaniibacteriota</taxon>
    </lineage>
</organism>